<dbReference type="SUPFAM" id="SSF110849">
    <property type="entry name" value="ParB/Sulfiredoxin"/>
    <property type="match status" value="1"/>
</dbReference>
<gene>
    <name evidence="4" type="ORF">NTU39_00495</name>
</gene>
<proteinExistence type="inferred from homology"/>
<dbReference type="PANTHER" id="PTHR33375:SF1">
    <property type="entry name" value="CHROMOSOME-PARTITIONING PROTEIN PARB-RELATED"/>
    <property type="match status" value="1"/>
</dbReference>
<dbReference type="Gene3D" id="1.10.10.2830">
    <property type="match status" value="1"/>
</dbReference>
<accession>A0ABY5QFI3</accession>
<dbReference type="InterPro" id="IPR036086">
    <property type="entry name" value="ParB/Sulfiredoxin_sf"/>
</dbReference>
<dbReference type="NCBIfam" id="TIGR00180">
    <property type="entry name" value="parB_part"/>
    <property type="match status" value="1"/>
</dbReference>
<dbReference type="CDD" id="cd16411">
    <property type="entry name" value="ParB_N_like"/>
    <property type="match status" value="1"/>
</dbReference>
<evidence type="ECO:0000256" key="2">
    <source>
        <dbReference type="SAM" id="MobiDB-lite"/>
    </source>
</evidence>
<evidence type="ECO:0000313" key="4">
    <source>
        <dbReference type="EMBL" id="UVA79562.1"/>
    </source>
</evidence>
<dbReference type="RefSeq" id="WP_150660772.1">
    <property type="nucleotide sequence ID" value="NZ_CP102780.1"/>
</dbReference>
<evidence type="ECO:0000313" key="5">
    <source>
        <dbReference type="Proteomes" id="UP001058980"/>
    </source>
</evidence>
<feature type="region of interest" description="Disordered" evidence="2">
    <location>
        <begin position="207"/>
        <end position="226"/>
    </location>
</feature>
<comment type="similarity">
    <text evidence="1">Belongs to the ParB family.</text>
</comment>
<dbReference type="Pfam" id="PF02195">
    <property type="entry name" value="ParB_N"/>
    <property type="match status" value="1"/>
</dbReference>
<feature type="compositionally biased region" description="Polar residues" evidence="2">
    <location>
        <begin position="210"/>
        <end position="226"/>
    </location>
</feature>
<dbReference type="SMART" id="SM00470">
    <property type="entry name" value="ParB"/>
    <property type="match status" value="1"/>
</dbReference>
<dbReference type="InterPro" id="IPR004437">
    <property type="entry name" value="ParB/RepB/Spo0J"/>
</dbReference>
<dbReference type="InterPro" id="IPR050336">
    <property type="entry name" value="Chromosome_partition/occlusion"/>
</dbReference>
<keyword evidence="5" id="KW-1185">Reference proteome</keyword>
<dbReference type="Proteomes" id="UP001058980">
    <property type="component" value="Chromosome"/>
</dbReference>
<reference evidence="4" key="1">
    <citation type="submission" date="2022-08" db="EMBL/GenBank/DDBJ databases">
        <title>Multi-unit outbreak of Pandoraea commovens among non-cystic fibrosis intensive care patients from 2019 to 2021 in Berlin, Germany.</title>
        <authorList>
            <person name="Menzel P."/>
        </authorList>
    </citation>
    <scope>NUCLEOTIDE SEQUENCE</scope>
    <source>
        <strain evidence="4">LB-19-202-79</strain>
    </source>
</reference>
<dbReference type="InterPro" id="IPR003115">
    <property type="entry name" value="ParB_N"/>
</dbReference>
<protein>
    <submittedName>
        <fullName evidence="4">ParB/RepB/Spo0J family partition protein</fullName>
    </submittedName>
</protein>
<dbReference type="PANTHER" id="PTHR33375">
    <property type="entry name" value="CHROMOSOME-PARTITIONING PROTEIN PARB-RELATED"/>
    <property type="match status" value="1"/>
</dbReference>
<evidence type="ECO:0000259" key="3">
    <source>
        <dbReference type="SMART" id="SM00470"/>
    </source>
</evidence>
<feature type="domain" description="ParB-like N-terminal" evidence="3">
    <location>
        <begin position="7"/>
        <end position="98"/>
    </location>
</feature>
<dbReference type="SUPFAM" id="SSF109709">
    <property type="entry name" value="KorB DNA-binding domain-like"/>
    <property type="match status" value="1"/>
</dbReference>
<sequence>MNNPQLRIIPIDRIEILNPRDRNNLIFEDIVGNIKKIGLKKPIVVTPRSGPDGTERFLLVCGEGRLKAFTSLGESTIPALVVDVSDEDALIMSLAENIARRQHRPLELLAGIRQLSAQGYSSKEIAEKTGLTQWYVRGILNLLSHGEERLLVAVEQGRVPLNTALDIVGAGDSDEAVQEALQTAYESGKLRGRQLIDARRVIERRKTLGRSASRSAPRGNSNVSASSLVRSYQREVERQRAIVRKAEFTQQRLLFLVGALRQLFSDENFVNLLRAEGLATLPKYLADRVWPSGSTG</sequence>
<dbReference type="Pfam" id="PF07506">
    <property type="entry name" value="RepB"/>
    <property type="match status" value="1"/>
</dbReference>
<evidence type="ECO:0000256" key="1">
    <source>
        <dbReference type="ARBA" id="ARBA00006295"/>
    </source>
</evidence>
<organism evidence="4 5">
    <name type="scientific">Pandoraea commovens</name>
    <dbReference type="NCBI Taxonomy" id="2508289"/>
    <lineage>
        <taxon>Bacteria</taxon>
        <taxon>Pseudomonadati</taxon>
        <taxon>Pseudomonadota</taxon>
        <taxon>Betaproteobacteria</taxon>
        <taxon>Burkholderiales</taxon>
        <taxon>Burkholderiaceae</taxon>
        <taxon>Pandoraea</taxon>
    </lineage>
</organism>
<dbReference type="InterPro" id="IPR011111">
    <property type="entry name" value="Plasmid_RepB"/>
</dbReference>
<name>A0ABY5QFI3_9BURK</name>
<dbReference type="EMBL" id="CP102780">
    <property type="protein sequence ID" value="UVA79562.1"/>
    <property type="molecule type" value="Genomic_DNA"/>
</dbReference>
<dbReference type="Gene3D" id="3.90.1530.30">
    <property type="match status" value="1"/>
</dbReference>